<evidence type="ECO:0000256" key="12">
    <source>
        <dbReference type="SAM" id="Phobius"/>
    </source>
</evidence>
<dbReference type="InterPro" id="IPR011701">
    <property type="entry name" value="MFS"/>
</dbReference>
<keyword evidence="6" id="KW-0769">Symport</keyword>
<comment type="similarity">
    <text evidence="2">Belongs to the major facilitator superfamily. Metabolite:H+ Symporter (MHS) family (TC 2.A.1.6) family.</text>
</comment>
<dbReference type="STRING" id="1386089.N865_04550"/>
<evidence type="ECO:0000259" key="13">
    <source>
        <dbReference type="PROSITE" id="PS50850"/>
    </source>
</evidence>
<evidence type="ECO:0000256" key="10">
    <source>
        <dbReference type="ARBA" id="ARBA00039918"/>
    </source>
</evidence>
<dbReference type="AlphaFoldDB" id="W9GD01"/>
<evidence type="ECO:0000256" key="9">
    <source>
        <dbReference type="ARBA" id="ARBA00037295"/>
    </source>
</evidence>
<comment type="subcellular location">
    <subcellularLocation>
        <location evidence="1">Cell membrane</location>
        <topology evidence="1">Multi-pass membrane protein</topology>
    </subcellularLocation>
</comment>
<feature type="transmembrane region" description="Helical" evidence="12">
    <location>
        <begin position="300"/>
        <end position="319"/>
    </location>
</feature>
<reference evidence="14 15" key="1">
    <citation type="submission" date="2013-08" db="EMBL/GenBank/DDBJ databases">
        <title>Intrasporangium oryzae NRRL B-24470.</title>
        <authorList>
            <person name="Liu H."/>
            <person name="Wang G."/>
        </authorList>
    </citation>
    <scope>NUCLEOTIDE SEQUENCE [LARGE SCALE GENOMIC DNA]</scope>
    <source>
        <strain evidence="14 15">NRRL B-24470</strain>
    </source>
</reference>
<dbReference type="InterPro" id="IPR036259">
    <property type="entry name" value="MFS_trans_sf"/>
</dbReference>
<evidence type="ECO:0000256" key="7">
    <source>
        <dbReference type="ARBA" id="ARBA00022989"/>
    </source>
</evidence>
<evidence type="ECO:0000256" key="3">
    <source>
        <dbReference type="ARBA" id="ARBA00022448"/>
    </source>
</evidence>
<keyword evidence="4" id="KW-1003">Cell membrane</keyword>
<comment type="caution">
    <text evidence="14">The sequence shown here is derived from an EMBL/GenBank/DDBJ whole genome shotgun (WGS) entry which is preliminary data.</text>
</comment>
<gene>
    <name evidence="14" type="ORF">N865_04550</name>
</gene>
<feature type="transmembrane region" description="Helical" evidence="12">
    <location>
        <begin position="109"/>
        <end position="130"/>
    </location>
</feature>
<dbReference type="PATRIC" id="fig|1386089.3.peg.1042"/>
<dbReference type="Proteomes" id="UP000019489">
    <property type="component" value="Unassembled WGS sequence"/>
</dbReference>
<dbReference type="eggNOG" id="COG0477">
    <property type="taxonomic scope" value="Bacteria"/>
</dbReference>
<name>W9GD01_9MICO</name>
<evidence type="ECO:0000256" key="5">
    <source>
        <dbReference type="ARBA" id="ARBA00022692"/>
    </source>
</evidence>
<proteinExistence type="inferred from homology"/>
<feature type="region of interest" description="Disordered" evidence="11">
    <location>
        <begin position="1"/>
        <end position="30"/>
    </location>
</feature>
<keyword evidence="5 12" id="KW-0812">Transmembrane</keyword>
<organism evidence="14 15">
    <name type="scientific">Intrasporangium oryzae NRRL B-24470</name>
    <dbReference type="NCBI Taxonomy" id="1386089"/>
    <lineage>
        <taxon>Bacteria</taxon>
        <taxon>Bacillati</taxon>
        <taxon>Actinomycetota</taxon>
        <taxon>Actinomycetes</taxon>
        <taxon>Micrococcales</taxon>
        <taxon>Intrasporangiaceae</taxon>
        <taxon>Intrasporangium</taxon>
    </lineage>
</organism>
<dbReference type="SUPFAM" id="SSF103473">
    <property type="entry name" value="MFS general substrate transporter"/>
    <property type="match status" value="1"/>
</dbReference>
<dbReference type="CDD" id="cd17369">
    <property type="entry name" value="MFS_ShiA_like"/>
    <property type="match status" value="1"/>
</dbReference>
<dbReference type="InterPro" id="IPR020846">
    <property type="entry name" value="MFS_dom"/>
</dbReference>
<dbReference type="PANTHER" id="PTHR43045">
    <property type="entry name" value="SHIKIMATE TRANSPORTER"/>
    <property type="match status" value="1"/>
</dbReference>
<evidence type="ECO:0000256" key="1">
    <source>
        <dbReference type="ARBA" id="ARBA00004651"/>
    </source>
</evidence>
<dbReference type="Gene3D" id="1.20.1250.20">
    <property type="entry name" value="MFS general substrate transporter like domains"/>
    <property type="match status" value="2"/>
</dbReference>
<evidence type="ECO:0000256" key="8">
    <source>
        <dbReference type="ARBA" id="ARBA00023136"/>
    </source>
</evidence>
<feature type="transmembrane region" description="Helical" evidence="12">
    <location>
        <begin position="209"/>
        <end position="228"/>
    </location>
</feature>
<dbReference type="PANTHER" id="PTHR43045:SF1">
    <property type="entry name" value="SHIKIMATE TRANSPORTER"/>
    <property type="match status" value="1"/>
</dbReference>
<keyword evidence="3" id="KW-0813">Transport</keyword>
<evidence type="ECO:0000256" key="11">
    <source>
        <dbReference type="SAM" id="MobiDB-lite"/>
    </source>
</evidence>
<feature type="transmembrane region" description="Helical" evidence="12">
    <location>
        <begin position="266"/>
        <end position="288"/>
    </location>
</feature>
<feature type="transmembrane region" description="Helical" evidence="12">
    <location>
        <begin position="389"/>
        <end position="416"/>
    </location>
</feature>
<feature type="domain" description="Major facilitator superfamily (MFS) profile" evidence="13">
    <location>
        <begin position="36"/>
        <end position="445"/>
    </location>
</feature>
<evidence type="ECO:0000256" key="4">
    <source>
        <dbReference type="ARBA" id="ARBA00022475"/>
    </source>
</evidence>
<dbReference type="Pfam" id="PF07690">
    <property type="entry name" value="MFS_1"/>
    <property type="match status" value="1"/>
</dbReference>
<dbReference type="FunFam" id="1.20.1250.20:FF:000001">
    <property type="entry name" value="Dicarboxylate MFS transporter"/>
    <property type="match status" value="1"/>
</dbReference>
<dbReference type="EMBL" id="AWSA01000008">
    <property type="protein sequence ID" value="EWT02703.1"/>
    <property type="molecule type" value="Genomic_DNA"/>
</dbReference>
<sequence length="478" mass="49815">MTPIPGFDAAPSSPAHQGESPTGPAGAVPARSPKKAAVAAWVGSALEYYDFVIYGTAASLVFPQIFFPEGNPTAATIASLATFGVGYVARPVGSFLLGHLGDKFGRKKVLILTLLLMGVSTFLVGCLPTYHTIGILAPILLVVLRLLQGLSAAGEQAGANSMSFEHAPDHRRGFFTSWTLSGTQGGQVLAPAVFLPLAALLSEEQLLSWGWRVPFFLSAVVVVVGLVIRRRLDETPAFESEVEAGSVPRTPLSVLLRDHWRSVLRVMFAAFVAMVNTLYTVFALTFATKKDYGIGFSSTYMLWVAIVSNLVAIAVIPFWGSLSDRVGRKPVFLGGLAGSAVLAAGYVAVIASGNRALTAVVGILLAGIVYSATNAVWPSTYAEYFPTSVRLSGMAIGTQFGFALAGFTPTIAAALLGPTGAGWPKVAGFAVVACLISAIAVATGPRGTHRVPTAQLGRKASRATAKATGRSLSAQASS</sequence>
<feature type="transmembrane region" description="Helical" evidence="12">
    <location>
        <begin position="48"/>
        <end position="67"/>
    </location>
</feature>
<keyword evidence="7 12" id="KW-1133">Transmembrane helix</keyword>
<comment type="function">
    <text evidence="9">May be a proton symporter involved in the uptake of osmolytes such as proline and glycine betaine.</text>
</comment>
<dbReference type="GO" id="GO:0005886">
    <property type="term" value="C:plasma membrane"/>
    <property type="evidence" value="ECO:0007669"/>
    <property type="project" value="UniProtKB-SubCell"/>
</dbReference>
<keyword evidence="8 12" id="KW-0472">Membrane</keyword>
<feature type="transmembrane region" description="Helical" evidence="12">
    <location>
        <begin position="422"/>
        <end position="442"/>
    </location>
</feature>
<dbReference type="PROSITE" id="PS50850">
    <property type="entry name" value="MFS"/>
    <property type="match status" value="1"/>
</dbReference>
<accession>W9GD01</accession>
<evidence type="ECO:0000313" key="15">
    <source>
        <dbReference type="Proteomes" id="UP000019489"/>
    </source>
</evidence>
<evidence type="ECO:0000313" key="14">
    <source>
        <dbReference type="EMBL" id="EWT02703.1"/>
    </source>
</evidence>
<dbReference type="GO" id="GO:0015293">
    <property type="term" value="F:symporter activity"/>
    <property type="evidence" value="ECO:0007669"/>
    <property type="project" value="UniProtKB-KW"/>
</dbReference>
<evidence type="ECO:0000256" key="2">
    <source>
        <dbReference type="ARBA" id="ARBA00008240"/>
    </source>
</evidence>
<evidence type="ECO:0000256" key="6">
    <source>
        <dbReference type="ARBA" id="ARBA00022847"/>
    </source>
</evidence>
<feature type="transmembrane region" description="Helical" evidence="12">
    <location>
        <begin position="73"/>
        <end position="97"/>
    </location>
</feature>
<protein>
    <recommendedName>
        <fullName evidence="10">Putative proline/betaine transporter</fullName>
    </recommendedName>
</protein>
<feature type="transmembrane region" description="Helical" evidence="12">
    <location>
        <begin position="331"/>
        <end position="351"/>
    </location>
</feature>
<dbReference type="RefSeq" id="WP_084327961.1">
    <property type="nucleotide sequence ID" value="NZ_AWSA01000008.1"/>
</dbReference>
<keyword evidence="15" id="KW-1185">Reference proteome</keyword>
<feature type="transmembrane region" description="Helical" evidence="12">
    <location>
        <begin position="357"/>
        <end position="377"/>
    </location>
</feature>
<dbReference type="OrthoDB" id="8953821at2"/>